<dbReference type="AlphaFoldDB" id="A0A4Y3WZ92"/>
<proteinExistence type="predicted"/>
<dbReference type="EMBL" id="BJNG01000056">
    <property type="protein sequence ID" value="GEC22766.1"/>
    <property type="molecule type" value="Genomic_DNA"/>
</dbReference>
<evidence type="ECO:0000313" key="1">
    <source>
        <dbReference type="EMBL" id="GEC22766.1"/>
    </source>
</evidence>
<sequence>MLLTDVSSHDLARAIASRLDAVAPRGLRVTDEGASVRVLRGGAWIGGSAAPEIVTGRADERRVETAARAVISGVQDVFAEVLAEPWPASRGEMPAPDARVEEGVLHAWFGSAERPVLSLEPYELSAR</sequence>
<dbReference type="Proteomes" id="UP000320338">
    <property type="component" value="Unassembled WGS sequence"/>
</dbReference>
<protein>
    <submittedName>
        <fullName evidence="1">Uncharacterized protein</fullName>
    </submittedName>
</protein>
<accession>A0A4Y3WZ92</accession>
<evidence type="ECO:0000313" key="2">
    <source>
        <dbReference type="Proteomes" id="UP000320338"/>
    </source>
</evidence>
<keyword evidence="2" id="KW-1185">Reference proteome</keyword>
<organism evidence="1 2">
    <name type="scientific">Pseudonocardia hydrocarbonoxydans</name>
    <dbReference type="NCBI Taxonomy" id="76726"/>
    <lineage>
        <taxon>Bacteria</taxon>
        <taxon>Bacillati</taxon>
        <taxon>Actinomycetota</taxon>
        <taxon>Actinomycetes</taxon>
        <taxon>Pseudonocardiales</taxon>
        <taxon>Pseudonocardiaceae</taxon>
        <taxon>Pseudonocardia</taxon>
    </lineage>
</organism>
<reference evidence="1 2" key="1">
    <citation type="submission" date="2019-06" db="EMBL/GenBank/DDBJ databases">
        <title>Whole genome shotgun sequence of Pseudonocardia hydrocarbonoxydans NBRC 14498.</title>
        <authorList>
            <person name="Hosoyama A."/>
            <person name="Uohara A."/>
            <person name="Ohji S."/>
            <person name="Ichikawa N."/>
        </authorList>
    </citation>
    <scope>NUCLEOTIDE SEQUENCE [LARGE SCALE GENOMIC DNA]</scope>
    <source>
        <strain evidence="1 2">NBRC 14498</strain>
    </source>
</reference>
<name>A0A4Y3WZ92_9PSEU</name>
<comment type="caution">
    <text evidence="1">The sequence shown here is derived from an EMBL/GenBank/DDBJ whole genome shotgun (WGS) entry which is preliminary data.</text>
</comment>
<gene>
    <name evidence="1" type="ORF">PHY01_50490</name>
</gene>